<dbReference type="Proteomes" id="UP000264179">
    <property type="component" value="Unassembled WGS sequence"/>
</dbReference>
<evidence type="ECO:0000256" key="2">
    <source>
        <dbReference type="ARBA" id="ARBA00009009"/>
    </source>
</evidence>
<evidence type="ECO:0000256" key="3">
    <source>
        <dbReference type="ARBA" id="ARBA00012865"/>
    </source>
</evidence>
<dbReference type="AlphaFoldDB" id="A0A358HR17"/>
<comment type="similarity">
    <text evidence="2 6">Belongs to the class-A beta-lactamase family.</text>
</comment>
<sequence>MKNHAGRLVAGSLAVLICIAPFSVRAEDTTDNIVQTVRDLEGRLDARIGIAIMDTQSNQNWHYRGDERFPMTSTFKALACAAILSRVDQGKENLERKVVFAKSDLVTYSPVTEKHVGAPGMTIGALCDATMSLSDNTAGNLIMDALGGPDGVTAFLRDIGDNTTRLDRREPELNEAVPGDLRDTTTPDAIARTLRDLVLGDVLSDPSRQHLKSWLVGNKVGGPLIRAGMPDDWVIGDRTGAGGYGSRGNIGIIWPTGRKPLVVAVYITQTDASFDARNAAIAEIGNAIATAVAVKTNEEPL</sequence>
<dbReference type="PROSITE" id="PS00146">
    <property type="entry name" value="BETA_LACTAMASE_A"/>
    <property type="match status" value="1"/>
</dbReference>
<dbReference type="InterPro" id="IPR023650">
    <property type="entry name" value="Beta-lactam_class-A_AS"/>
</dbReference>
<dbReference type="InterPro" id="IPR000871">
    <property type="entry name" value="Beta-lactam_class-A"/>
</dbReference>
<keyword evidence="7" id="KW-0732">Signal</keyword>
<evidence type="ECO:0000313" key="10">
    <source>
        <dbReference type="EMBL" id="HCW66446.1"/>
    </source>
</evidence>
<dbReference type="PANTHER" id="PTHR35333:SF3">
    <property type="entry name" value="BETA-LACTAMASE-TYPE TRANSPEPTIDASE FOLD CONTAINING PROTEIN"/>
    <property type="match status" value="1"/>
</dbReference>
<feature type="signal peptide" evidence="7">
    <location>
        <begin position="1"/>
        <end position="26"/>
    </location>
</feature>
<feature type="domain" description="Beta-lactamase class A catalytic" evidence="8">
    <location>
        <begin position="49"/>
        <end position="266"/>
    </location>
</feature>
<dbReference type="GO" id="GO:0008800">
    <property type="term" value="F:beta-lactamase activity"/>
    <property type="evidence" value="ECO:0007669"/>
    <property type="project" value="UniProtKB-UniRule"/>
</dbReference>
<dbReference type="RefSeq" id="WP_423837104.1">
    <property type="nucleotide sequence ID" value="NZ_DOOG01000041.1"/>
</dbReference>
<protein>
    <recommendedName>
        <fullName evidence="3 6">Beta-lactamase</fullName>
        <ecNumber evidence="3 6">3.5.2.6</ecNumber>
    </recommendedName>
</protein>
<dbReference type="EMBL" id="DPOP01000041">
    <property type="protein sequence ID" value="HCW66446.1"/>
    <property type="molecule type" value="Genomic_DNA"/>
</dbReference>
<dbReference type="Gene3D" id="3.40.710.10">
    <property type="entry name" value="DD-peptidase/beta-lactamase superfamily"/>
    <property type="match status" value="1"/>
</dbReference>
<dbReference type="Proteomes" id="UP000264753">
    <property type="component" value="Unassembled WGS sequence"/>
</dbReference>
<dbReference type="InterPro" id="IPR045155">
    <property type="entry name" value="Beta-lactam_cat"/>
</dbReference>
<evidence type="ECO:0000256" key="5">
    <source>
        <dbReference type="ARBA" id="ARBA00023251"/>
    </source>
</evidence>
<evidence type="ECO:0000256" key="4">
    <source>
        <dbReference type="ARBA" id="ARBA00022801"/>
    </source>
</evidence>
<dbReference type="SUPFAM" id="SSF56601">
    <property type="entry name" value="beta-lactamase/transpeptidase-like"/>
    <property type="match status" value="1"/>
</dbReference>
<feature type="chain" id="PRO_5033352988" description="Beta-lactamase" evidence="7">
    <location>
        <begin position="27"/>
        <end position="301"/>
    </location>
</feature>
<reference evidence="11 12" key="1">
    <citation type="journal article" date="2018" name="Nat. Biotechnol.">
        <title>A standardized bacterial taxonomy based on genome phylogeny substantially revises the tree of life.</title>
        <authorList>
            <person name="Parks D.H."/>
            <person name="Chuvochina M."/>
            <person name="Waite D.W."/>
            <person name="Rinke C."/>
            <person name="Skarshewski A."/>
            <person name="Chaumeil P.A."/>
            <person name="Hugenholtz P."/>
        </authorList>
    </citation>
    <scope>NUCLEOTIDE SEQUENCE [LARGE SCALE GENOMIC DNA]</scope>
    <source>
        <strain evidence="9">UBA8707</strain>
        <strain evidence="10">UBA9881</strain>
    </source>
</reference>
<keyword evidence="5 6" id="KW-0046">Antibiotic resistance</keyword>
<dbReference type="GO" id="GO:0046677">
    <property type="term" value="P:response to antibiotic"/>
    <property type="evidence" value="ECO:0007669"/>
    <property type="project" value="UniProtKB-UniRule"/>
</dbReference>
<keyword evidence="4 6" id="KW-0378">Hydrolase</keyword>
<organism evidence="9 12">
    <name type="scientific">Thalassospira lucentensis</name>
    <dbReference type="NCBI Taxonomy" id="168935"/>
    <lineage>
        <taxon>Bacteria</taxon>
        <taxon>Pseudomonadati</taxon>
        <taxon>Pseudomonadota</taxon>
        <taxon>Alphaproteobacteria</taxon>
        <taxon>Rhodospirillales</taxon>
        <taxon>Thalassospiraceae</taxon>
        <taxon>Thalassospira</taxon>
    </lineage>
</organism>
<evidence type="ECO:0000313" key="11">
    <source>
        <dbReference type="Proteomes" id="UP000264179"/>
    </source>
</evidence>
<proteinExistence type="inferred from homology"/>
<evidence type="ECO:0000313" key="12">
    <source>
        <dbReference type="Proteomes" id="UP000264753"/>
    </source>
</evidence>
<dbReference type="EMBL" id="DOOG01000041">
    <property type="protein sequence ID" value="HBU97204.1"/>
    <property type="molecule type" value="Genomic_DNA"/>
</dbReference>
<evidence type="ECO:0000259" key="8">
    <source>
        <dbReference type="Pfam" id="PF13354"/>
    </source>
</evidence>
<name>A0A358HR17_9PROT</name>
<evidence type="ECO:0000313" key="9">
    <source>
        <dbReference type="EMBL" id="HBU97204.1"/>
    </source>
</evidence>
<accession>A0A358HR17</accession>
<dbReference type="Pfam" id="PF13354">
    <property type="entry name" value="Beta-lactamase2"/>
    <property type="match status" value="1"/>
</dbReference>
<gene>
    <name evidence="9" type="ORF">DEF21_04760</name>
    <name evidence="10" type="ORF">DHR80_04385</name>
</gene>
<comment type="catalytic activity">
    <reaction evidence="1 6">
        <text>a beta-lactam + H2O = a substituted beta-amino acid</text>
        <dbReference type="Rhea" id="RHEA:20401"/>
        <dbReference type="ChEBI" id="CHEBI:15377"/>
        <dbReference type="ChEBI" id="CHEBI:35627"/>
        <dbReference type="ChEBI" id="CHEBI:140347"/>
        <dbReference type="EC" id="3.5.2.6"/>
    </reaction>
</comment>
<dbReference type="InterPro" id="IPR012338">
    <property type="entry name" value="Beta-lactam/transpept-like"/>
</dbReference>
<dbReference type="GO" id="GO:0030655">
    <property type="term" value="P:beta-lactam antibiotic catabolic process"/>
    <property type="evidence" value="ECO:0007669"/>
    <property type="project" value="InterPro"/>
</dbReference>
<comment type="caution">
    <text evidence="9">The sequence shown here is derived from an EMBL/GenBank/DDBJ whole genome shotgun (WGS) entry which is preliminary data.</text>
</comment>
<evidence type="ECO:0000256" key="1">
    <source>
        <dbReference type="ARBA" id="ARBA00001526"/>
    </source>
</evidence>
<evidence type="ECO:0000256" key="6">
    <source>
        <dbReference type="RuleBase" id="RU361140"/>
    </source>
</evidence>
<dbReference type="PRINTS" id="PR00118">
    <property type="entry name" value="BLACTAMASEA"/>
</dbReference>
<dbReference type="EC" id="3.5.2.6" evidence="3 6"/>
<dbReference type="NCBIfam" id="NF033103">
    <property type="entry name" value="bla_class_A"/>
    <property type="match status" value="1"/>
</dbReference>
<dbReference type="PANTHER" id="PTHR35333">
    <property type="entry name" value="BETA-LACTAMASE"/>
    <property type="match status" value="1"/>
</dbReference>
<evidence type="ECO:0000256" key="7">
    <source>
        <dbReference type="SAM" id="SignalP"/>
    </source>
</evidence>